<evidence type="ECO:0008006" key="4">
    <source>
        <dbReference type="Google" id="ProtNLM"/>
    </source>
</evidence>
<keyword evidence="1" id="KW-1133">Transmembrane helix</keyword>
<dbReference type="RefSeq" id="WP_267979387.1">
    <property type="nucleotide sequence ID" value="NZ_JAPQKF010000001.1"/>
</dbReference>
<protein>
    <recommendedName>
        <fullName evidence="4">DUF3649 domain-containing protein</fullName>
    </recommendedName>
</protein>
<sequence length="97" mass="10890">MAKSTTPTFVYRLSIFYRFAFTFILGYVCMVYLSLCLGTLFTHFMDKAESIYLAAFISILFYLVFIIISFCSHSLVKLTLVSLILAGALFGLSVGLN</sequence>
<keyword evidence="1" id="KW-0812">Transmembrane</keyword>
<accession>A0ABT7WK97</accession>
<name>A0ABT7WK97_9GAMM</name>
<proteinExistence type="predicted"/>
<evidence type="ECO:0000313" key="3">
    <source>
        <dbReference type="Proteomes" id="UP001168524"/>
    </source>
</evidence>
<feature type="transmembrane region" description="Helical" evidence="1">
    <location>
        <begin position="21"/>
        <end position="45"/>
    </location>
</feature>
<evidence type="ECO:0000313" key="2">
    <source>
        <dbReference type="EMBL" id="MDN0013110.1"/>
    </source>
</evidence>
<keyword evidence="3" id="KW-1185">Reference proteome</keyword>
<reference evidence="2" key="1">
    <citation type="submission" date="2023-06" db="EMBL/GenBank/DDBJ databases">
        <title>Two novel species of Acinetobacter isolated from motorbike repairing workshop in Vietnam.</title>
        <authorList>
            <person name="Le N.T.T."/>
        </authorList>
    </citation>
    <scope>NUCLEOTIDE SEQUENCE</scope>
    <source>
        <strain evidence="2">VNH17</strain>
    </source>
</reference>
<organism evidence="2 3">
    <name type="scientific">Acinetobacter thutiue</name>
    <dbReference type="NCBI Taxonomy" id="2998078"/>
    <lineage>
        <taxon>Bacteria</taxon>
        <taxon>Pseudomonadati</taxon>
        <taxon>Pseudomonadota</taxon>
        <taxon>Gammaproteobacteria</taxon>
        <taxon>Moraxellales</taxon>
        <taxon>Moraxellaceae</taxon>
        <taxon>Acinetobacter</taxon>
    </lineage>
</organism>
<feature type="transmembrane region" description="Helical" evidence="1">
    <location>
        <begin position="78"/>
        <end position="96"/>
    </location>
</feature>
<comment type="caution">
    <text evidence="2">The sequence shown here is derived from an EMBL/GenBank/DDBJ whole genome shotgun (WGS) entry which is preliminary data.</text>
</comment>
<dbReference type="Proteomes" id="UP001168524">
    <property type="component" value="Unassembled WGS sequence"/>
</dbReference>
<keyword evidence="1" id="KW-0472">Membrane</keyword>
<dbReference type="EMBL" id="JAUDZE010000001">
    <property type="protein sequence ID" value="MDN0013110.1"/>
    <property type="molecule type" value="Genomic_DNA"/>
</dbReference>
<feature type="transmembrane region" description="Helical" evidence="1">
    <location>
        <begin position="51"/>
        <end position="71"/>
    </location>
</feature>
<evidence type="ECO:0000256" key="1">
    <source>
        <dbReference type="SAM" id="Phobius"/>
    </source>
</evidence>
<gene>
    <name evidence="2" type="ORF">QTA56_02510</name>
</gene>